<dbReference type="Pfam" id="PF16591">
    <property type="entry name" value="HBM"/>
    <property type="match status" value="1"/>
</dbReference>
<evidence type="ECO:0000259" key="15">
    <source>
        <dbReference type="PROSITE" id="PS51753"/>
    </source>
</evidence>
<comment type="subcellular location">
    <subcellularLocation>
        <location evidence="1">Cell membrane</location>
        <topology evidence="1">Multi-pass membrane protein</topology>
    </subcellularLocation>
</comment>
<evidence type="ECO:0000256" key="7">
    <source>
        <dbReference type="ARBA" id="ARBA00023136"/>
    </source>
</evidence>
<sequence length="642" mass="68078">MSAKWLDNLNVSKKLALGFAAILLGVLTVTAIGYSSTNLLIERLGKSSKIAEIKDDVLNARIAAQAYATGPTAAGVQVYGTALDTLSRSVEQGLNVFVVSSNLQKLKSIKEQVGGLKQTFDQLVSINQKVDDALKPLIKVSDEVSATFENLLQKTIDDTLRAPSETGIQQVKIAGDLRNGMTNFRLIFRRYLSIPTADNRQATYNAADALIAQVAAARSQLPVEANGAVDTALNALKQYKVLMASISEMLQQTDQIRSTLQQQSIATAASADELAAAQVVSAKREQNTAVMQLLSVALVVLLIGIFAAFVITRQITVPLNDTVIAARRIAEGDLTQDTATTRQDELGLLQNTMQHMTVSLRGLIGGIGNGITQIATAAEELSAGSEQTSAGVAQQKNEVDQVATAMNEMASTVQEVARNTEDASKAAKQASERAAHGSSVVQHATREIGQLAGEVKELGQAMQRLTEDSGKIGSVIDVIKAVAEQTNLLALNAAIEAARAGEQGRGFAVVADEVRSLAQRTQNSTTEIEALIQALQQGTGAASGLMDASLQRTEGTVVLARQAEQALVEINQSISTIEQMSQQISASAEQQSAVTEEINRSVLSVRDIADQSAAATEQSAASTVELARLGSDLQNMVARFRI</sequence>
<dbReference type="PRINTS" id="PR00260">
    <property type="entry name" value="CHEMTRNSDUCR"/>
</dbReference>
<feature type="transmembrane region" description="Helical" evidence="12">
    <location>
        <begin position="293"/>
        <end position="311"/>
    </location>
</feature>
<dbReference type="GO" id="GO:0004888">
    <property type="term" value="F:transmembrane signaling receptor activity"/>
    <property type="evidence" value="ECO:0007669"/>
    <property type="project" value="InterPro"/>
</dbReference>
<keyword evidence="7 12" id="KW-0472">Membrane</keyword>
<evidence type="ECO:0000256" key="8">
    <source>
        <dbReference type="ARBA" id="ARBA00023224"/>
    </source>
</evidence>
<accession>A0AA46W124</accession>
<dbReference type="GO" id="GO:0006935">
    <property type="term" value="P:chemotaxis"/>
    <property type="evidence" value="ECO:0007669"/>
    <property type="project" value="UniProtKB-KW"/>
</dbReference>
<dbReference type="SMART" id="SM00304">
    <property type="entry name" value="HAMP"/>
    <property type="match status" value="2"/>
</dbReference>
<dbReference type="InterPro" id="IPR004090">
    <property type="entry name" value="Chemotax_Me-accpt_rcpt"/>
</dbReference>
<organism evidence="16 17">
    <name type="scientific">Pseudomonas viridiflava</name>
    <name type="common">Phytomonas viridiflava</name>
    <dbReference type="NCBI Taxonomy" id="33069"/>
    <lineage>
        <taxon>Bacteria</taxon>
        <taxon>Pseudomonadati</taxon>
        <taxon>Pseudomonadota</taxon>
        <taxon>Gammaproteobacteria</taxon>
        <taxon>Pseudomonadales</taxon>
        <taxon>Pseudomonadaceae</taxon>
        <taxon>Pseudomonas</taxon>
    </lineage>
</organism>
<gene>
    <name evidence="16" type="ORF">EZZ81_18015</name>
</gene>
<evidence type="ECO:0000256" key="9">
    <source>
        <dbReference type="ARBA" id="ARBA00029447"/>
    </source>
</evidence>
<dbReference type="AlphaFoldDB" id="A0AA46W124"/>
<evidence type="ECO:0000256" key="11">
    <source>
        <dbReference type="SAM" id="MobiDB-lite"/>
    </source>
</evidence>
<dbReference type="GO" id="GO:0007165">
    <property type="term" value="P:signal transduction"/>
    <property type="evidence" value="ECO:0007669"/>
    <property type="project" value="UniProtKB-KW"/>
</dbReference>
<evidence type="ECO:0000256" key="1">
    <source>
        <dbReference type="ARBA" id="ARBA00004651"/>
    </source>
</evidence>
<dbReference type="InterPro" id="IPR032255">
    <property type="entry name" value="HBM"/>
</dbReference>
<dbReference type="SMART" id="SM00283">
    <property type="entry name" value="MA"/>
    <property type="match status" value="1"/>
</dbReference>
<evidence type="ECO:0000256" key="5">
    <source>
        <dbReference type="ARBA" id="ARBA00022692"/>
    </source>
</evidence>
<name>A0AA46W124_PSEVI</name>
<dbReference type="FunFam" id="1.10.287.950:FF:000001">
    <property type="entry name" value="Methyl-accepting chemotaxis sensory transducer"/>
    <property type="match status" value="1"/>
</dbReference>
<evidence type="ECO:0000256" key="10">
    <source>
        <dbReference type="PROSITE-ProRule" id="PRU00284"/>
    </source>
</evidence>
<evidence type="ECO:0000256" key="4">
    <source>
        <dbReference type="ARBA" id="ARBA00022500"/>
    </source>
</evidence>
<dbReference type="EMBL" id="CP036495">
    <property type="protein sequence ID" value="UZA70024.1"/>
    <property type="molecule type" value="Genomic_DNA"/>
</dbReference>
<evidence type="ECO:0000256" key="12">
    <source>
        <dbReference type="SAM" id="Phobius"/>
    </source>
</evidence>
<feature type="domain" description="HBM" evidence="15">
    <location>
        <begin position="42"/>
        <end position="286"/>
    </location>
</feature>
<keyword evidence="5 12" id="KW-0812">Transmembrane</keyword>
<dbReference type="Pfam" id="PF00015">
    <property type="entry name" value="MCPsignal"/>
    <property type="match status" value="1"/>
</dbReference>
<dbReference type="CDD" id="cd11386">
    <property type="entry name" value="MCP_signal"/>
    <property type="match status" value="1"/>
</dbReference>
<dbReference type="PROSITE" id="PS50111">
    <property type="entry name" value="CHEMOTAXIS_TRANSDUC_2"/>
    <property type="match status" value="1"/>
</dbReference>
<dbReference type="PANTHER" id="PTHR32089:SF120">
    <property type="entry name" value="METHYL-ACCEPTING CHEMOTAXIS PROTEIN TLPQ"/>
    <property type="match status" value="1"/>
</dbReference>
<dbReference type="InterPro" id="IPR003660">
    <property type="entry name" value="HAMP_dom"/>
</dbReference>
<proteinExistence type="inferred from homology"/>
<evidence type="ECO:0000259" key="14">
    <source>
        <dbReference type="PROSITE" id="PS50885"/>
    </source>
</evidence>
<dbReference type="Gene3D" id="1.20.1440.210">
    <property type="match status" value="1"/>
</dbReference>
<dbReference type="SMART" id="SM01358">
    <property type="entry name" value="HBM"/>
    <property type="match status" value="1"/>
</dbReference>
<reference evidence="16" key="1">
    <citation type="submission" date="2019-02" db="EMBL/GenBank/DDBJ databases">
        <authorList>
            <person name="Lutz S."/>
            <person name="Schori C."/>
            <person name="Ahrens C.H."/>
            <person name="Gueguen E."/>
        </authorList>
    </citation>
    <scope>NUCLEOTIDE SEQUENCE</scope>
    <source>
        <strain evidence="16">Psy35</strain>
    </source>
</reference>
<dbReference type="PANTHER" id="PTHR32089">
    <property type="entry name" value="METHYL-ACCEPTING CHEMOTAXIS PROTEIN MCPB"/>
    <property type="match status" value="1"/>
</dbReference>
<feature type="domain" description="Methyl-accepting transducer" evidence="13">
    <location>
        <begin position="370"/>
        <end position="606"/>
    </location>
</feature>
<dbReference type="GO" id="GO:0005886">
    <property type="term" value="C:plasma membrane"/>
    <property type="evidence" value="ECO:0007669"/>
    <property type="project" value="UniProtKB-SubCell"/>
</dbReference>
<dbReference type="CDD" id="cd06225">
    <property type="entry name" value="HAMP"/>
    <property type="match status" value="1"/>
</dbReference>
<dbReference type="PROSITE" id="PS51753">
    <property type="entry name" value="HBM"/>
    <property type="match status" value="1"/>
</dbReference>
<dbReference type="Proteomes" id="UP001163644">
    <property type="component" value="Chromosome"/>
</dbReference>
<evidence type="ECO:0000313" key="16">
    <source>
        <dbReference type="EMBL" id="UZA70024.1"/>
    </source>
</evidence>
<feature type="domain" description="HAMP" evidence="14">
    <location>
        <begin position="313"/>
        <end position="365"/>
    </location>
</feature>
<feature type="domain" description="HAMP" evidence="14">
    <location>
        <begin position="371"/>
        <end position="418"/>
    </location>
</feature>
<feature type="transmembrane region" description="Helical" evidence="12">
    <location>
        <begin position="15"/>
        <end position="41"/>
    </location>
</feature>
<evidence type="ECO:0000259" key="13">
    <source>
        <dbReference type="PROSITE" id="PS50111"/>
    </source>
</evidence>
<dbReference type="Pfam" id="PF00672">
    <property type="entry name" value="HAMP"/>
    <property type="match status" value="2"/>
</dbReference>
<keyword evidence="4" id="KW-0145">Chemotaxis</keyword>
<dbReference type="InterPro" id="IPR004089">
    <property type="entry name" value="MCPsignal_dom"/>
</dbReference>
<dbReference type="SUPFAM" id="SSF58104">
    <property type="entry name" value="Methyl-accepting chemotaxis protein (MCP) signaling domain"/>
    <property type="match status" value="1"/>
</dbReference>
<evidence type="ECO:0000313" key="17">
    <source>
        <dbReference type="Proteomes" id="UP001163644"/>
    </source>
</evidence>
<comment type="similarity">
    <text evidence="9">Belongs to the methyl-accepting chemotaxis (MCP) protein family.</text>
</comment>
<dbReference type="Gene3D" id="1.10.287.950">
    <property type="entry name" value="Methyl-accepting chemotaxis protein"/>
    <property type="match status" value="1"/>
</dbReference>
<keyword evidence="6 12" id="KW-1133">Transmembrane helix</keyword>
<keyword evidence="8 10" id="KW-0807">Transducer</keyword>
<evidence type="ECO:0000256" key="6">
    <source>
        <dbReference type="ARBA" id="ARBA00022989"/>
    </source>
</evidence>
<protein>
    <submittedName>
        <fullName evidence="16">Methyl-accepting chemotaxis protein</fullName>
    </submittedName>
</protein>
<evidence type="ECO:0000256" key="2">
    <source>
        <dbReference type="ARBA" id="ARBA00022475"/>
    </source>
</evidence>
<keyword evidence="2" id="KW-1003">Cell membrane</keyword>
<feature type="region of interest" description="Disordered" evidence="11">
    <location>
        <begin position="420"/>
        <end position="441"/>
    </location>
</feature>
<evidence type="ECO:0000256" key="3">
    <source>
        <dbReference type="ARBA" id="ARBA00022481"/>
    </source>
</evidence>
<keyword evidence="3" id="KW-0488">Methylation</keyword>
<feature type="compositionally biased region" description="Basic and acidic residues" evidence="11">
    <location>
        <begin position="420"/>
        <end position="435"/>
    </location>
</feature>
<dbReference type="PROSITE" id="PS50885">
    <property type="entry name" value="HAMP"/>
    <property type="match status" value="2"/>
</dbReference>